<reference evidence="1" key="2">
    <citation type="submission" date="2022-05" db="EMBL/GenBank/DDBJ databases">
        <authorList>
            <person name="Kunte H.-J."/>
        </authorList>
    </citation>
    <scope>NUCLEOTIDE SEQUENCE</scope>
    <source>
        <strain evidence="1">G5</strain>
    </source>
</reference>
<accession>A0AAE9I5C0</accession>
<dbReference type="AlphaFoldDB" id="A0AAE9I5C0"/>
<dbReference type="EMBL" id="CP097330">
    <property type="protein sequence ID" value="URF04296.1"/>
    <property type="molecule type" value="Genomic_DNA"/>
</dbReference>
<sequence length="277" mass="30863">MRGEFIGVWSETWGAIWLPLAESETAPPDMFCELYRELAATFAEPPSIEALADVIDDPKQSWEAFERSEVARFANEKALVRFFEAAFEILEDLQGDELANRYFGLLCAFIEKYSLGYSLRRPCALSPTLPGMFADLISALKRLTSTDEHLAALYRAHEEAVRDLRYGATEERIKTCISRQFMLLEAIASTADAVTTQTLGDMCNQLNSWPHATIKESLKRLYGFASDYPGIRHAGNPAGKLRGVETRDLAALSILLMGYAPYLSNALETNLASLMDA</sequence>
<proteinExistence type="predicted"/>
<evidence type="ECO:0000313" key="1">
    <source>
        <dbReference type="EMBL" id="URF04296.1"/>
    </source>
</evidence>
<name>A0AAE9I5C0_9BURK</name>
<reference evidence="1" key="1">
    <citation type="journal article" date="2022" name="Microbiol. Resour. Announc.">
        <title>Genome Sequence of Cupriavidus campinensis Strain G5, a Member of a Bacterial Consortium Capable of Polyethylene Degradation.</title>
        <authorList>
            <person name="Schneider B."/>
            <person name="Pfeiffer F."/>
            <person name="Dyall-Smith M."/>
            <person name="Kunte H.J."/>
        </authorList>
    </citation>
    <scope>NUCLEOTIDE SEQUENCE</scope>
    <source>
        <strain evidence="1">G5</strain>
    </source>
</reference>
<organism evidence="1 2">
    <name type="scientific">Cupriavidus campinensis</name>
    <dbReference type="NCBI Taxonomy" id="151783"/>
    <lineage>
        <taxon>Bacteria</taxon>
        <taxon>Pseudomonadati</taxon>
        <taxon>Pseudomonadota</taxon>
        <taxon>Betaproteobacteria</taxon>
        <taxon>Burkholderiales</taxon>
        <taxon>Burkholderiaceae</taxon>
        <taxon>Cupriavidus</taxon>
    </lineage>
</organism>
<gene>
    <name evidence="1" type="ORF">M5D45_00030</name>
</gene>
<evidence type="ECO:0000313" key="2">
    <source>
        <dbReference type="Proteomes" id="UP001056132"/>
    </source>
</evidence>
<dbReference type="Proteomes" id="UP001056132">
    <property type="component" value="Chromosome 1"/>
</dbReference>
<dbReference type="RefSeq" id="WP_250024950.1">
    <property type="nucleotide sequence ID" value="NZ_CP097330.1"/>
</dbReference>
<dbReference type="KEGG" id="ccam:M5D45_00030"/>
<protein>
    <submittedName>
        <fullName evidence="1">Uncharacterized protein</fullName>
    </submittedName>
</protein>